<feature type="compositionally biased region" description="Low complexity" evidence="6">
    <location>
        <begin position="122"/>
        <end position="159"/>
    </location>
</feature>
<dbReference type="Proteomes" id="UP000236161">
    <property type="component" value="Unassembled WGS sequence"/>
</dbReference>
<evidence type="ECO:0000259" key="7">
    <source>
        <dbReference type="PROSITE" id="PS51666"/>
    </source>
</evidence>
<comment type="domain">
    <text evidence="5">The QLQ domain and WRC domain may be involved in protein-protein interaction and DNA-binding, respectively.</text>
</comment>
<dbReference type="InterPro" id="IPR031137">
    <property type="entry name" value="GRF"/>
</dbReference>
<dbReference type="PROSITE" id="PS51666">
    <property type="entry name" value="QLQ"/>
    <property type="match status" value="1"/>
</dbReference>
<dbReference type="EMBL" id="KZ451906">
    <property type="protein sequence ID" value="PKA64135.1"/>
    <property type="molecule type" value="Genomic_DNA"/>
</dbReference>
<comment type="similarity">
    <text evidence="2 5">Belongs to the GRF family.</text>
</comment>
<feature type="domain" description="WRC" evidence="8">
    <location>
        <begin position="78"/>
        <end position="122"/>
    </location>
</feature>
<dbReference type="OrthoDB" id="1927209at2759"/>
<dbReference type="SMART" id="SM00951">
    <property type="entry name" value="QLQ"/>
    <property type="match status" value="1"/>
</dbReference>
<name>A0A2I0B8J9_9ASPA</name>
<feature type="short sequence motif" description="Bipartite nuclear localization signal" evidence="4">
    <location>
        <begin position="83"/>
        <end position="93"/>
    </location>
</feature>
<dbReference type="GO" id="GO:0006355">
    <property type="term" value="P:regulation of DNA-templated transcription"/>
    <property type="evidence" value="ECO:0007669"/>
    <property type="project" value="InterPro"/>
</dbReference>
<evidence type="ECO:0000256" key="6">
    <source>
        <dbReference type="SAM" id="MobiDB-lite"/>
    </source>
</evidence>
<evidence type="ECO:0000256" key="1">
    <source>
        <dbReference type="ARBA" id="ARBA00004123"/>
    </source>
</evidence>
<keyword evidence="3 4" id="KW-0539">Nucleus</keyword>
<dbReference type="PANTHER" id="PTHR31602:SF8">
    <property type="entry name" value="GROWTH-REGULATING FACTOR 5"/>
    <property type="match status" value="1"/>
</dbReference>
<feature type="compositionally biased region" description="Polar residues" evidence="6">
    <location>
        <begin position="376"/>
        <end position="389"/>
    </location>
</feature>
<evidence type="ECO:0000256" key="5">
    <source>
        <dbReference type="RuleBase" id="RU367127"/>
    </source>
</evidence>
<accession>A0A2I0B8J9</accession>
<proteinExistence type="inferred from homology"/>
<organism evidence="9 10">
    <name type="scientific">Apostasia shenzhenica</name>
    <dbReference type="NCBI Taxonomy" id="1088818"/>
    <lineage>
        <taxon>Eukaryota</taxon>
        <taxon>Viridiplantae</taxon>
        <taxon>Streptophyta</taxon>
        <taxon>Embryophyta</taxon>
        <taxon>Tracheophyta</taxon>
        <taxon>Spermatophyta</taxon>
        <taxon>Magnoliopsida</taxon>
        <taxon>Liliopsida</taxon>
        <taxon>Asparagales</taxon>
        <taxon>Orchidaceae</taxon>
        <taxon>Apostasioideae</taxon>
        <taxon>Apostasia</taxon>
    </lineage>
</organism>
<dbReference type="InterPro" id="IPR014977">
    <property type="entry name" value="WRC_dom"/>
</dbReference>
<dbReference type="GO" id="GO:0005634">
    <property type="term" value="C:nucleus"/>
    <property type="evidence" value="ECO:0007669"/>
    <property type="project" value="UniProtKB-SubCell"/>
</dbReference>
<evidence type="ECO:0000256" key="3">
    <source>
        <dbReference type="ARBA" id="ARBA00023242"/>
    </source>
</evidence>
<dbReference type="AlphaFoldDB" id="A0A2I0B8J9"/>
<dbReference type="Pfam" id="PF08879">
    <property type="entry name" value="WRC"/>
    <property type="match status" value="1"/>
</dbReference>
<feature type="domain" description="QLQ" evidence="7">
    <location>
        <begin position="17"/>
        <end position="52"/>
    </location>
</feature>
<dbReference type="PROSITE" id="PS51667">
    <property type="entry name" value="WRC"/>
    <property type="match status" value="1"/>
</dbReference>
<dbReference type="PANTHER" id="PTHR31602">
    <property type="entry name" value="GROWTH-REGULATING FACTOR 5"/>
    <property type="match status" value="1"/>
</dbReference>
<sequence>MNNAPAAGGTGVGCRPPFTASQWEELEHQALIFKYLIAGMPVPPELLLPIRRSYETMTSRFYSHPALGYCTYYGKKLDPEPGRCRRTDGKKWRCSKDAYTDSKYCERHMHRGRNRSRKHVESPQALSQSQSSSSSSATTSLSPSAWSSGSGAGSSATPSSAGASGGSFHAFSLQSIASTHQPAVGLGNAGTSYFNMDPSSYGAKDFRSTLLPLIKSVGVNLLGFIRLLVVHHEYIHGSKPGLDGRSIYCEASGNLRGLGIDSSLDSLGHLMPSPFSTYPASKVKDGSFIHNSFPQLQPLDDLGQVTISSLPKQQHSIFRNEFGSSEPSVKAEHLLRPFFEEWPSTRDLWSDVEDERSNSTTFSTTQLSMSIPMPTSDFSTSSCRTPSDD</sequence>
<evidence type="ECO:0000313" key="10">
    <source>
        <dbReference type="Proteomes" id="UP000236161"/>
    </source>
</evidence>
<dbReference type="GO" id="GO:0006351">
    <property type="term" value="P:DNA-templated transcription"/>
    <property type="evidence" value="ECO:0007669"/>
    <property type="project" value="UniProtKB-UniRule"/>
</dbReference>
<feature type="short sequence motif" description="Bipartite nuclear localization signal" evidence="4">
    <location>
        <begin position="111"/>
        <end position="118"/>
    </location>
</feature>
<dbReference type="GO" id="GO:0032502">
    <property type="term" value="P:developmental process"/>
    <property type="evidence" value="ECO:0007669"/>
    <property type="project" value="InterPro"/>
</dbReference>
<dbReference type="InterPro" id="IPR014978">
    <property type="entry name" value="Gln-Leu-Gln_QLQ"/>
</dbReference>
<evidence type="ECO:0000259" key="8">
    <source>
        <dbReference type="PROSITE" id="PS51667"/>
    </source>
</evidence>
<keyword evidence="5" id="KW-0010">Activator</keyword>
<reference evidence="9 10" key="1">
    <citation type="journal article" date="2017" name="Nature">
        <title>The Apostasia genome and the evolution of orchids.</title>
        <authorList>
            <person name="Zhang G.Q."/>
            <person name="Liu K.W."/>
            <person name="Li Z."/>
            <person name="Lohaus R."/>
            <person name="Hsiao Y.Y."/>
            <person name="Niu S.C."/>
            <person name="Wang J.Y."/>
            <person name="Lin Y.C."/>
            <person name="Xu Q."/>
            <person name="Chen L.J."/>
            <person name="Yoshida K."/>
            <person name="Fujiwara S."/>
            <person name="Wang Z.W."/>
            <person name="Zhang Y.Q."/>
            <person name="Mitsuda N."/>
            <person name="Wang M."/>
            <person name="Liu G.H."/>
            <person name="Pecoraro L."/>
            <person name="Huang H.X."/>
            <person name="Xiao X.J."/>
            <person name="Lin M."/>
            <person name="Wu X.Y."/>
            <person name="Wu W.L."/>
            <person name="Chen Y.Y."/>
            <person name="Chang S.B."/>
            <person name="Sakamoto S."/>
            <person name="Ohme-Takagi M."/>
            <person name="Yagi M."/>
            <person name="Zeng S.J."/>
            <person name="Shen C.Y."/>
            <person name="Yeh C.M."/>
            <person name="Luo Y.B."/>
            <person name="Tsai W.C."/>
            <person name="Van de Peer Y."/>
            <person name="Liu Z.J."/>
        </authorList>
    </citation>
    <scope>NUCLEOTIDE SEQUENCE [LARGE SCALE GENOMIC DNA]</scope>
    <source>
        <strain evidence="10">cv. Shenzhen</strain>
        <tissue evidence="9">Stem</tissue>
    </source>
</reference>
<comment type="function">
    <text evidence="5">Transcription activator.</text>
</comment>
<dbReference type="Pfam" id="PF08880">
    <property type="entry name" value="QLQ"/>
    <property type="match status" value="1"/>
</dbReference>
<comment type="subcellular location">
    <subcellularLocation>
        <location evidence="1 4 5">Nucleus</location>
    </subcellularLocation>
</comment>
<feature type="compositionally biased region" description="Basic residues" evidence="6">
    <location>
        <begin position="108"/>
        <end position="118"/>
    </location>
</feature>
<protein>
    <recommendedName>
        <fullName evidence="5">Growth-regulating factor</fullName>
    </recommendedName>
</protein>
<feature type="region of interest" description="Disordered" evidence="6">
    <location>
        <begin position="353"/>
        <end position="389"/>
    </location>
</feature>
<dbReference type="GO" id="GO:0005524">
    <property type="term" value="F:ATP binding"/>
    <property type="evidence" value="ECO:0007669"/>
    <property type="project" value="UniProtKB-UniRule"/>
</dbReference>
<feature type="compositionally biased region" description="Polar residues" evidence="6">
    <location>
        <begin position="358"/>
        <end position="369"/>
    </location>
</feature>
<evidence type="ECO:0000256" key="2">
    <source>
        <dbReference type="ARBA" id="ARBA00008122"/>
    </source>
</evidence>
<evidence type="ECO:0000313" key="9">
    <source>
        <dbReference type="EMBL" id="PKA64135.1"/>
    </source>
</evidence>
<keyword evidence="5" id="KW-0805">Transcription regulation</keyword>
<keyword evidence="10" id="KW-1185">Reference proteome</keyword>
<feature type="region of interest" description="Disordered" evidence="6">
    <location>
        <begin position="105"/>
        <end position="159"/>
    </location>
</feature>
<gene>
    <name evidence="9" type="primary">GRF5</name>
    <name evidence="9" type="ORF">AXF42_Ash005147</name>
</gene>
<keyword evidence="5" id="KW-0804">Transcription</keyword>
<evidence type="ECO:0000256" key="4">
    <source>
        <dbReference type="PROSITE-ProRule" id="PRU01002"/>
    </source>
</evidence>
<dbReference type="STRING" id="1088818.A0A2I0B8J9"/>